<evidence type="ECO:0000259" key="2">
    <source>
        <dbReference type="Pfam" id="PF03756"/>
    </source>
</evidence>
<evidence type="ECO:0000256" key="1">
    <source>
        <dbReference type="SAM" id="MobiDB-lite"/>
    </source>
</evidence>
<evidence type="ECO:0000313" key="4">
    <source>
        <dbReference type="Proteomes" id="UP001501371"/>
    </source>
</evidence>
<organism evidence="3 4">
    <name type="scientific">Streptomyces hebeiensis</name>
    <dbReference type="NCBI Taxonomy" id="229486"/>
    <lineage>
        <taxon>Bacteria</taxon>
        <taxon>Bacillati</taxon>
        <taxon>Actinomycetota</taxon>
        <taxon>Actinomycetes</taxon>
        <taxon>Kitasatosporales</taxon>
        <taxon>Streptomycetaceae</taxon>
        <taxon>Streptomyces</taxon>
    </lineage>
</organism>
<reference evidence="3 4" key="1">
    <citation type="journal article" date="2019" name="Int. J. Syst. Evol. Microbiol.">
        <title>The Global Catalogue of Microorganisms (GCM) 10K type strain sequencing project: providing services to taxonomists for standard genome sequencing and annotation.</title>
        <authorList>
            <consortium name="The Broad Institute Genomics Platform"/>
            <consortium name="The Broad Institute Genome Sequencing Center for Infectious Disease"/>
            <person name="Wu L."/>
            <person name="Ma J."/>
        </authorList>
    </citation>
    <scope>NUCLEOTIDE SEQUENCE [LARGE SCALE GENOMIC DNA]</scope>
    <source>
        <strain evidence="3 4">JCM 12696</strain>
    </source>
</reference>
<dbReference type="InterPro" id="IPR047757">
    <property type="entry name" value="AfsA-like"/>
</dbReference>
<dbReference type="RefSeq" id="WP_344279151.1">
    <property type="nucleotide sequence ID" value="NZ_BAAAKV010000039.1"/>
</dbReference>
<proteinExistence type="predicted"/>
<protein>
    <submittedName>
        <fullName evidence="3">ScbA/BarX family gamma-butyrolactone biosynthesis protein</fullName>
    </submittedName>
</protein>
<sequence>MVESTPVGAARRTRRSTGNPPPLPGAGELTSTVPRQLVHRAAVAEVFLTDWSHVGDDRLRMRAQWPRAHSLYRPTLGHYDPMLAGETIRQAGVLAAHTRYEVPLGHRFLMRELRITAGPEHLTVGERPLDLDLDVTFTEVRGAGPRLAGSYHVTARHDGHAVATGGARFTCVSPAVYRRIRAARPTPPATRPASAARPLPAASVGRASDADVVLAADGTPGRWLLRVDTGHPVLFDHPDDHVPGMVLLEAARQAALAVSPGTAVLPVSMDSVFHRYVEFDSPCWITVDLPDSRRGHPPDGIRVVALQNDERVYVCELTLTDLSAGPAEEDAWNR</sequence>
<evidence type="ECO:0000313" key="3">
    <source>
        <dbReference type="EMBL" id="GAA1181372.1"/>
    </source>
</evidence>
<feature type="region of interest" description="Disordered" evidence="1">
    <location>
        <begin position="1"/>
        <end position="30"/>
    </location>
</feature>
<feature type="domain" description="A-factor biosynthesis hotdog" evidence="2">
    <location>
        <begin position="204"/>
        <end position="312"/>
    </location>
</feature>
<accession>A0ABN1UYC9</accession>
<keyword evidence="4" id="KW-1185">Reference proteome</keyword>
<dbReference type="InterPro" id="IPR005509">
    <property type="entry name" value="AfsA_hotdog_dom"/>
</dbReference>
<name>A0ABN1UYC9_9ACTN</name>
<dbReference type="EMBL" id="BAAAKV010000039">
    <property type="protein sequence ID" value="GAA1181372.1"/>
    <property type="molecule type" value="Genomic_DNA"/>
</dbReference>
<feature type="domain" description="A-factor biosynthesis hotdog" evidence="2">
    <location>
        <begin position="37"/>
        <end position="171"/>
    </location>
</feature>
<dbReference type="NCBIfam" id="NF041195">
    <property type="entry name" value="ScbA_BarX_GamBu"/>
    <property type="match status" value="1"/>
</dbReference>
<comment type="caution">
    <text evidence="3">The sequence shown here is derived from an EMBL/GenBank/DDBJ whole genome shotgun (WGS) entry which is preliminary data.</text>
</comment>
<dbReference type="Pfam" id="PF03756">
    <property type="entry name" value="AfsA"/>
    <property type="match status" value="2"/>
</dbReference>
<gene>
    <name evidence="3" type="ORF">GCM10009654_43180</name>
</gene>
<dbReference type="Proteomes" id="UP001501371">
    <property type="component" value="Unassembled WGS sequence"/>
</dbReference>